<evidence type="ECO:0000313" key="2">
    <source>
        <dbReference type="Proteomes" id="UP000257109"/>
    </source>
</evidence>
<comment type="caution">
    <text evidence="1">The sequence shown here is derived from an EMBL/GenBank/DDBJ whole genome shotgun (WGS) entry which is preliminary data.</text>
</comment>
<keyword evidence="2" id="KW-1185">Reference proteome</keyword>
<dbReference type="AlphaFoldDB" id="A0A371H7E7"/>
<organism evidence="1 2">
    <name type="scientific">Mucuna pruriens</name>
    <name type="common">Velvet bean</name>
    <name type="synonym">Dolichos pruriens</name>
    <dbReference type="NCBI Taxonomy" id="157652"/>
    <lineage>
        <taxon>Eukaryota</taxon>
        <taxon>Viridiplantae</taxon>
        <taxon>Streptophyta</taxon>
        <taxon>Embryophyta</taxon>
        <taxon>Tracheophyta</taxon>
        <taxon>Spermatophyta</taxon>
        <taxon>Magnoliopsida</taxon>
        <taxon>eudicotyledons</taxon>
        <taxon>Gunneridae</taxon>
        <taxon>Pentapetalae</taxon>
        <taxon>rosids</taxon>
        <taxon>fabids</taxon>
        <taxon>Fabales</taxon>
        <taxon>Fabaceae</taxon>
        <taxon>Papilionoideae</taxon>
        <taxon>50 kb inversion clade</taxon>
        <taxon>NPAAA clade</taxon>
        <taxon>indigoferoid/millettioid clade</taxon>
        <taxon>Phaseoleae</taxon>
        <taxon>Mucuna</taxon>
    </lineage>
</organism>
<name>A0A371H7E7_MUCPR</name>
<feature type="non-terminal residue" evidence="1">
    <location>
        <position position="1"/>
    </location>
</feature>
<dbReference type="Proteomes" id="UP000257109">
    <property type="component" value="Unassembled WGS sequence"/>
</dbReference>
<reference evidence="1" key="1">
    <citation type="submission" date="2018-05" db="EMBL/GenBank/DDBJ databases">
        <title>Draft genome of Mucuna pruriens seed.</title>
        <authorList>
            <person name="Nnadi N.E."/>
            <person name="Vos R."/>
            <person name="Hasami M.H."/>
            <person name="Devisetty U.K."/>
            <person name="Aguiy J.C."/>
        </authorList>
    </citation>
    <scope>NUCLEOTIDE SEQUENCE [LARGE SCALE GENOMIC DNA]</scope>
    <source>
        <strain evidence="1">JCA_2017</strain>
    </source>
</reference>
<sequence length="74" mass="8941">MLSLHKKRHFKKYYAERRNKDSKKLQESDVLVVSNFEIEKDWMMDCGCTFHLCPRKDYFESLNLIKRWNGVAGK</sequence>
<dbReference type="EMBL" id="QJKJ01003414">
    <property type="protein sequence ID" value="RDX98603.1"/>
    <property type="molecule type" value="Genomic_DNA"/>
</dbReference>
<evidence type="ECO:0000313" key="1">
    <source>
        <dbReference type="EMBL" id="RDX98603.1"/>
    </source>
</evidence>
<gene>
    <name evidence="1" type="ORF">CR513_18452</name>
</gene>
<accession>A0A371H7E7</accession>
<dbReference type="OrthoDB" id="1166159at2759"/>
<protein>
    <submittedName>
        <fullName evidence="1">Uncharacterized protein</fullName>
    </submittedName>
</protein>
<proteinExistence type="predicted"/>